<dbReference type="Pfam" id="PF14620">
    <property type="entry name" value="YPEB_PepSY1-2"/>
    <property type="match status" value="1"/>
</dbReference>
<dbReference type="AlphaFoldDB" id="A0A9D1LAI9"/>
<evidence type="ECO:0000256" key="1">
    <source>
        <dbReference type="SAM" id="Phobius"/>
    </source>
</evidence>
<protein>
    <submittedName>
        <fullName evidence="4">Germination protein YpeB</fullName>
    </submittedName>
</protein>
<keyword evidence="1" id="KW-0472">Membrane</keyword>
<dbReference type="InterPro" id="IPR048402">
    <property type="entry name" value="YpeB_N"/>
</dbReference>
<evidence type="ECO:0000259" key="3">
    <source>
        <dbReference type="Pfam" id="PF20769"/>
    </source>
</evidence>
<feature type="transmembrane region" description="Helical" evidence="1">
    <location>
        <begin position="12"/>
        <end position="32"/>
    </location>
</feature>
<name>A0A9D1LAI9_9CLOT</name>
<feature type="domain" description="Sporulation protein YpeB N-terminal" evidence="3">
    <location>
        <begin position="39"/>
        <end position="170"/>
    </location>
</feature>
<dbReference type="Pfam" id="PF20769">
    <property type="entry name" value="YPEB_N"/>
    <property type="match status" value="1"/>
</dbReference>
<reference evidence="4" key="2">
    <citation type="journal article" date="2021" name="PeerJ">
        <title>Extensive microbial diversity within the chicken gut microbiome revealed by metagenomics and culture.</title>
        <authorList>
            <person name="Gilroy R."/>
            <person name="Ravi A."/>
            <person name="Getino M."/>
            <person name="Pursley I."/>
            <person name="Horton D.L."/>
            <person name="Alikhan N.F."/>
            <person name="Baker D."/>
            <person name="Gharbi K."/>
            <person name="Hall N."/>
            <person name="Watson M."/>
            <person name="Adriaenssens E.M."/>
            <person name="Foster-Nyarko E."/>
            <person name="Jarju S."/>
            <person name="Secka A."/>
            <person name="Antonio M."/>
            <person name="Oren A."/>
            <person name="Chaudhuri R.R."/>
            <person name="La Ragione R."/>
            <person name="Hildebrand F."/>
            <person name="Pallen M.J."/>
        </authorList>
    </citation>
    <scope>NUCLEOTIDE SEQUENCE</scope>
    <source>
        <strain evidence="4">CHK195-4489</strain>
    </source>
</reference>
<dbReference type="InterPro" id="IPR014239">
    <property type="entry name" value="YpeB_PepSY1-2"/>
</dbReference>
<keyword evidence="1" id="KW-1133">Transmembrane helix</keyword>
<dbReference type="EMBL" id="DVMM01000063">
    <property type="protein sequence ID" value="HIU29287.1"/>
    <property type="molecule type" value="Genomic_DNA"/>
</dbReference>
<keyword evidence="1" id="KW-0812">Transmembrane</keyword>
<feature type="domain" description="Sporulation protein YpeB PepSY1 and PepSY2" evidence="2">
    <location>
        <begin position="192"/>
        <end position="380"/>
    </location>
</feature>
<accession>A0A9D1LAI9</accession>
<evidence type="ECO:0000313" key="4">
    <source>
        <dbReference type="EMBL" id="HIU29287.1"/>
    </source>
</evidence>
<proteinExistence type="predicted"/>
<dbReference type="GO" id="GO:0009847">
    <property type="term" value="P:spore germination"/>
    <property type="evidence" value="ECO:0007669"/>
    <property type="project" value="InterPro"/>
</dbReference>
<gene>
    <name evidence="4" type="ORF">IAD50_03200</name>
</gene>
<comment type="caution">
    <text evidence="4">The sequence shown here is derived from an EMBL/GenBank/DDBJ whole genome shotgun (WGS) entry which is preliminary data.</text>
</comment>
<reference evidence="4" key="1">
    <citation type="submission" date="2020-10" db="EMBL/GenBank/DDBJ databases">
        <authorList>
            <person name="Gilroy R."/>
        </authorList>
    </citation>
    <scope>NUCLEOTIDE SEQUENCE</scope>
    <source>
        <strain evidence="4">CHK195-4489</strain>
    </source>
</reference>
<evidence type="ECO:0000313" key="5">
    <source>
        <dbReference type="Proteomes" id="UP000824089"/>
    </source>
</evidence>
<organism evidence="4 5">
    <name type="scientific">Candidatus Egerieisoma faecipullorum</name>
    <dbReference type="NCBI Taxonomy" id="2840963"/>
    <lineage>
        <taxon>Bacteria</taxon>
        <taxon>Bacillati</taxon>
        <taxon>Bacillota</taxon>
        <taxon>Clostridia</taxon>
        <taxon>Eubacteriales</taxon>
        <taxon>Clostridiaceae</taxon>
        <taxon>Clostridiaceae incertae sedis</taxon>
        <taxon>Candidatus Egerieisoma</taxon>
    </lineage>
</organism>
<dbReference type="Proteomes" id="UP000824089">
    <property type="component" value="Unassembled WGS sequence"/>
</dbReference>
<sequence>MEKSNKNISVSHIVATVLICFTLIGLAVYGVYNNIRAERAERVLENQYHRTFTDLADYVSSAENYLLKALSTSTPGTMSAMLEEASKCSAQAESCLASLPIDQRLVGKISGYLVQLGDIAKTWSRRAVNGGALNADEYETLADLYGYAQDLSGGLYTLADDLSQKSYSWANISADSSKILDNSSLQSKYSTLSKLSDPFSEYPTLIYDGPFSEHMTSIEPKGLTGTPLSLEACREKAVQLFAQICGCQASEVGSQDCGENSYHNIDTFCFTLSYGNASAHLDVTKTGGLLYSLIISRPSESANLSAEQGIEAGRSFLQSIGLDSMTPSYYTIENGYITVNYSYEKDGILYYPDMVKVKIALDNGSPVGFEGHGYLACHSTEAGRVKPASISAADARAVLSPNLTVESMREVVVPNEYGGEYHAYEFKCTALGHPVLVYIDADTGVESDVLLILESENGILTV</sequence>
<evidence type="ECO:0000259" key="2">
    <source>
        <dbReference type="Pfam" id="PF14620"/>
    </source>
</evidence>